<dbReference type="PROSITE" id="PS51085">
    <property type="entry name" value="2FE2S_FER_2"/>
    <property type="match status" value="1"/>
</dbReference>
<protein>
    <submittedName>
        <fullName evidence="4">2Fe-2S iron-sulfur cluster-binding protein</fullName>
    </submittedName>
</protein>
<dbReference type="InterPro" id="IPR001709">
    <property type="entry name" value="Flavoprot_Pyr_Nucl_cyt_Rdtase"/>
</dbReference>
<sequence length="328" mass="36315">MTSIILNAQEFAVNDGETVLDTLLRNRVAIPYGCRAGACQACLMMSDGEIPDDCQLGLSQERIQEGYFLSCQCEPEQTMQLQFPALSQEKHLATVVEKTQLNPRTLRLRLSCRLRWRAGQYITLWINDRTARCYSIASVASLHNFIELHIRIYPTGAVSPYLLNAIEIGEQLAIQGPYGECVYDPKQAQQALLLIAAGTGLAPLLGLAQDALSQGHGSAVHLLFSVKRHKDFYGISELQILQQQYANFHVTLACDEAVATLTPPPELPATASYSAVLHRDFAQLRGTKVYICGGDDFVQRAQKQCFMQGASRRDIICEAFINFSPSEA</sequence>
<dbReference type="PRINTS" id="PR00371">
    <property type="entry name" value="FPNCR"/>
</dbReference>
<dbReference type="RefSeq" id="WP_368382326.1">
    <property type="nucleotide sequence ID" value="NZ_JBFRYA010000012.1"/>
</dbReference>
<reference evidence="4 5" key="1">
    <citation type="journal article" date="2011" name="Int. J. Syst. Evol. Microbiol.">
        <title>Zhongshania antarctica gen. nov., sp. nov. and Zhongshania guokunii sp. nov., gammaproteobacteria respectively isolated from coastal attached (fast) ice and surface seawater of the Antarctic.</title>
        <authorList>
            <person name="Li H.J."/>
            <person name="Zhang X.Y."/>
            <person name="Chen C.X."/>
            <person name="Zhang Y.J."/>
            <person name="Gao Z.M."/>
            <person name="Yu Y."/>
            <person name="Chen X.L."/>
            <person name="Chen B."/>
            <person name="Zhang Y.Z."/>
        </authorList>
    </citation>
    <scope>NUCLEOTIDE SEQUENCE [LARGE SCALE GENOMIC DNA]</scope>
    <source>
        <strain evidence="4 5">ZS6-22T</strain>
    </source>
</reference>
<dbReference type="InterPro" id="IPR017938">
    <property type="entry name" value="Riboflavin_synthase-like_b-brl"/>
</dbReference>
<dbReference type="Gene3D" id="3.40.50.80">
    <property type="entry name" value="Nucleotide-binding domain of ferredoxin-NADP reductase (FNR) module"/>
    <property type="match status" value="1"/>
</dbReference>
<dbReference type="InterPro" id="IPR050415">
    <property type="entry name" value="MRET"/>
</dbReference>
<feature type="domain" description="2Fe-2S ferredoxin-type" evidence="2">
    <location>
        <begin position="1"/>
        <end position="87"/>
    </location>
</feature>
<keyword evidence="5" id="KW-1185">Reference proteome</keyword>
<dbReference type="SUPFAM" id="SSF54292">
    <property type="entry name" value="2Fe-2S ferredoxin-like"/>
    <property type="match status" value="1"/>
</dbReference>
<evidence type="ECO:0000313" key="4">
    <source>
        <dbReference type="EMBL" id="MEX1669946.1"/>
    </source>
</evidence>
<dbReference type="Pfam" id="PF00111">
    <property type="entry name" value="Fer2"/>
    <property type="match status" value="1"/>
</dbReference>
<dbReference type="InterPro" id="IPR012675">
    <property type="entry name" value="Beta-grasp_dom_sf"/>
</dbReference>
<dbReference type="EMBL" id="JBFRYA010000012">
    <property type="protein sequence ID" value="MEX1669946.1"/>
    <property type="molecule type" value="Genomic_DNA"/>
</dbReference>
<dbReference type="SUPFAM" id="SSF52343">
    <property type="entry name" value="Ferredoxin reductase-like, C-terminal NADP-linked domain"/>
    <property type="match status" value="1"/>
</dbReference>
<feature type="domain" description="FAD-binding FR-type" evidence="3">
    <location>
        <begin position="88"/>
        <end position="184"/>
    </location>
</feature>
<comment type="cofactor">
    <cofactor evidence="1">
        <name>[2Fe-2S] cluster</name>
        <dbReference type="ChEBI" id="CHEBI:190135"/>
    </cofactor>
</comment>
<dbReference type="InterPro" id="IPR039261">
    <property type="entry name" value="FNR_nucleotide-bd"/>
</dbReference>
<dbReference type="CDD" id="cd00207">
    <property type="entry name" value="fer2"/>
    <property type="match status" value="1"/>
</dbReference>
<comment type="caution">
    <text evidence="4">The sequence shown here is derived from an EMBL/GenBank/DDBJ whole genome shotgun (WGS) entry which is preliminary data.</text>
</comment>
<accession>A0ABV3U7R1</accession>
<proteinExistence type="predicted"/>
<evidence type="ECO:0000313" key="5">
    <source>
        <dbReference type="Proteomes" id="UP001557485"/>
    </source>
</evidence>
<dbReference type="Pfam" id="PF00175">
    <property type="entry name" value="NAD_binding_1"/>
    <property type="match status" value="1"/>
</dbReference>
<name>A0ABV3U7R1_9GAMM</name>
<dbReference type="PROSITE" id="PS51384">
    <property type="entry name" value="FAD_FR"/>
    <property type="match status" value="1"/>
</dbReference>
<organism evidence="4 5">
    <name type="scientific">Zhongshania guokunii</name>
    <dbReference type="NCBI Taxonomy" id="641783"/>
    <lineage>
        <taxon>Bacteria</taxon>
        <taxon>Pseudomonadati</taxon>
        <taxon>Pseudomonadota</taxon>
        <taxon>Gammaproteobacteria</taxon>
        <taxon>Cellvibrionales</taxon>
        <taxon>Spongiibacteraceae</taxon>
        <taxon>Zhongshania</taxon>
    </lineage>
</organism>
<evidence type="ECO:0000259" key="2">
    <source>
        <dbReference type="PROSITE" id="PS51085"/>
    </source>
</evidence>
<dbReference type="SUPFAM" id="SSF63380">
    <property type="entry name" value="Riboflavin synthase domain-like"/>
    <property type="match status" value="1"/>
</dbReference>
<dbReference type="Gene3D" id="3.10.20.30">
    <property type="match status" value="1"/>
</dbReference>
<dbReference type="InterPro" id="IPR017927">
    <property type="entry name" value="FAD-bd_FR_type"/>
</dbReference>
<evidence type="ECO:0000259" key="3">
    <source>
        <dbReference type="PROSITE" id="PS51384"/>
    </source>
</evidence>
<gene>
    <name evidence="4" type="ORF">AB4876_13580</name>
</gene>
<dbReference type="InterPro" id="IPR036010">
    <property type="entry name" value="2Fe-2S_ferredoxin-like_sf"/>
</dbReference>
<dbReference type="PRINTS" id="PR00410">
    <property type="entry name" value="PHEHYDRXLASE"/>
</dbReference>
<dbReference type="Proteomes" id="UP001557485">
    <property type="component" value="Unassembled WGS sequence"/>
</dbReference>
<evidence type="ECO:0000256" key="1">
    <source>
        <dbReference type="ARBA" id="ARBA00034078"/>
    </source>
</evidence>
<dbReference type="PANTHER" id="PTHR47354">
    <property type="entry name" value="NADH OXIDOREDUCTASE HCR"/>
    <property type="match status" value="1"/>
</dbReference>
<dbReference type="PANTHER" id="PTHR47354:SF3">
    <property type="entry name" value="OXIDOREDUCTASE-RELATED"/>
    <property type="match status" value="1"/>
</dbReference>
<dbReference type="InterPro" id="IPR001433">
    <property type="entry name" value="OxRdtase_FAD/NAD-bd"/>
</dbReference>
<dbReference type="Gene3D" id="2.40.30.10">
    <property type="entry name" value="Translation factors"/>
    <property type="match status" value="1"/>
</dbReference>
<dbReference type="Pfam" id="PF00970">
    <property type="entry name" value="FAD_binding_6"/>
    <property type="match status" value="1"/>
</dbReference>
<dbReference type="InterPro" id="IPR008333">
    <property type="entry name" value="Cbr1-like_FAD-bd_dom"/>
</dbReference>
<dbReference type="InterPro" id="IPR001041">
    <property type="entry name" value="2Fe-2S_ferredoxin-type"/>
</dbReference>